<dbReference type="PANTHER" id="PTHR10742">
    <property type="entry name" value="FLAVIN MONOAMINE OXIDASE"/>
    <property type="match status" value="1"/>
</dbReference>
<reference evidence="8 9" key="1">
    <citation type="submission" date="2016-11" db="EMBL/GenBank/DDBJ databases">
        <authorList>
            <person name="Jaros S."/>
            <person name="Januszkiewicz K."/>
            <person name="Wedrychowicz H."/>
        </authorList>
    </citation>
    <scope>NUCLEOTIDE SEQUENCE [LARGE SCALE GENOMIC DNA]</scope>
    <source>
        <strain evidence="8 9">DSM 19436</strain>
    </source>
</reference>
<sequence length="407" mass="43377">MDCDVAIVGAGAAGIAAARLLNESGRSVILLEATDRVGGRGHTVELGGIALDLGCGWLHSAERNPLVEVAHRAGFTMERGQTAWRQQWHDLGFKPAEQAAAATAWSALEDRLAANPPSSDRAADALEPHGEWNAYCQSLSGYMNGTPLDHLSIADFLAYENAATDANWRVYEGYGHLIAASLPAVRLRLSCPVRRVVLTERGVQLDTDGGAIAARAALITASTNVLARGAIAFEACADEHLHAASLLPLGVANKLFFELHGDHGLESETHLLGNPRNADTGSYYIRPLGRPVIEAFFGGTGAVIIERAGPVEGFAFAVNELSALLGSNIRRHLSPLVASSWCSTEWIGGSYSHALPGHADARQILAQPIDDRLFFAGEATHRSDFSTAHGAWDSGLRAARQVIERTM</sequence>
<comment type="similarity">
    <text evidence="2">Belongs to the tryptophan 2-monooxygenase family.</text>
</comment>
<comment type="catalytic activity">
    <reaction evidence="6">
        <text>L-tryptophan + O2 = indole-3-acetamide + CO2 + H2O</text>
        <dbReference type="Rhea" id="RHEA:16165"/>
        <dbReference type="ChEBI" id="CHEBI:15377"/>
        <dbReference type="ChEBI" id="CHEBI:15379"/>
        <dbReference type="ChEBI" id="CHEBI:16031"/>
        <dbReference type="ChEBI" id="CHEBI:16526"/>
        <dbReference type="ChEBI" id="CHEBI:57912"/>
        <dbReference type="EC" id="1.13.12.3"/>
    </reaction>
</comment>
<dbReference type="InterPro" id="IPR036188">
    <property type="entry name" value="FAD/NAD-bd_sf"/>
</dbReference>
<evidence type="ECO:0000256" key="6">
    <source>
        <dbReference type="ARBA" id="ARBA00047321"/>
    </source>
</evidence>
<dbReference type="STRING" id="1122133.SAMN02745157_3646"/>
<gene>
    <name evidence="8" type="ORF">SAMN02745157_3646</name>
</gene>
<dbReference type="GO" id="GO:0009851">
    <property type="term" value="P:auxin biosynthetic process"/>
    <property type="evidence" value="ECO:0007669"/>
    <property type="project" value="UniProtKB-KW"/>
</dbReference>
<evidence type="ECO:0000256" key="3">
    <source>
        <dbReference type="ARBA" id="ARBA00012535"/>
    </source>
</evidence>
<evidence type="ECO:0000256" key="4">
    <source>
        <dbReference type="ARBA" id="ARBA00017871"/>
    </source>
</evidence>
<keyword evidence="5" id="KW-0073">Auxin biosynthesis</keyword>
<comment type="pathway">
    <text evidence="1">Plant hormone metabolism; auxin biosynthesis.</text>
</comment>
<dbReference type="InterPro" id="IPR050281">
    <property type="entry name" value="Flavin_monoamine_oxidase"/>
</dbReference>
<evidence type="ECO:0000256" key="5">
    <source>
        <dbReference type="ARBA" id="ARBA00023070"/>
    </source>
</evidence>
<feature type="domain" description="Amine oxidase" evidence="7">
    <location>
        <begin position="13"/>
        <end position="76"/>
    </location>
</feature>
<dbReference type="PRINTS" id="PR00420">
    <property type="entry name" value="RNGMNOXGNASE"/>
</dbReference>
<keyword evidence="9" id="KW-1185">Reference proteome</keyword>
<proteinExistence type="inferred from homology"/>
<organism evidence="8 9">
    <name type="scientific">Kaistia soli DSM 19436</name>
    <dbReference type="NCBI Taxonomy" id="1122133"/>
    <lineage>
        <taxon>Bacteria</taxon>
        <taxon>Pseudomonadati</taxon>
        <taxon>Pseudomonadota</taxon>
        <taxon>Alphaproteobacteria</taxon>
        <taxon>Hyphomicrobiales</taxon>
        <taxon>Kaistiaceae</taxon>
        <taxon>Kaistia</taxon>
    </lineage>
</organism>
<dbReference type="PANTHER" id="PTHR10742:SF410">
    <property type="entry name" value="LYSINE-SPECIFIC HISTONE DEMETHYLASE 2"/>
    <property type="match status" value="1"/>
</dbReference>
<dbReference type="Gene3D" id="3.50.50.60">
    <property type="entry name" value="FAD/NAD(P)-binding domain"/>
    <property type="match status" value="1"/>
</dbReference>
<feature type="domain" description="Amine oxidase" evidence="7">
    <location>
        <begin position="105"/>
        <end position="403"/>
    </location>
</feature>
<name>A0A1M5H6U7_9HYPH</name>
<dbReference type="InterPro" id="IPR002937">
    <property type="entry name" value="Amino_oxidase"/>
</dbReference>
<dbReference type="AlphaFoldDB" id="A0A1M5H6U7"/>
<evidence type="ECO:0000256" key="2">
    <source>
        <dbReference type="ARBA" id="ARBA00005833"/>
    </source>
</evidence>
<dbReference type="RefSeq" id="WP_073055458.1">
    <property type="nucleotide sequence ID" value="NZ_FQUP01000003.1"/>
</dbReference>
<protein>
    <recommendedName>
        <fullName evidence="4">Tryptophan 2-monooxygenase</fullName>
        <ecNumber evidence="3">1.13.12.3</ecNumber>
    </recommendedName>
</protein>
<dbReference type="GO" id="GO:0050361">
    <property type="term" value="F:tryptophan 2-monooxygenase activity"/>
    <property type="evidence" value="ECO:0007669"/>
    <property type="project" value="UniProtKB-EC"/>
</dbReference>
<dbReference type="EMBL" id="FQUP01000003">
    <property type="protein sequence ID" value="SHG11664.1"/>
    <property type="molecule type" value="Genomic_DNA"/>
</dbReference>
<dbReference type="Proteomes" id="UP000184485">
    <property type="component" value="Unassembled WGS sequence"/>
</dbReference>
<dbReference type="OrthoDB" id="337830at2"/>
<evidence type="ECO:0000256" key="1">
    <source>
        <dbReference type="ARBA" id="ARBA00004814"/>
    </source>
</evidence>
<accession>A0A1M5H6U7</accession>
<dbReference type="Pfam" id="PF01593">
    <property type="entry name" value="Amino_oxidase"/>
    <property type="match status" value="2"/>
</dbReference>
<evidence type="ECO:0000313" key="8">
    <source>
        <dbReference type="EMBL" id="SHG11664.1"/>
    </source>
</evidence>
<dbReference type="SUPFAM" id="SSF54373">
    <property type="entry name" value="FAD-linked reductases, C-terminal domain"/>
    <property type="match status" value="1"/>
</dbReference>
<dbReference type="SUPFAM" id="SSF51905">
    <property type="entry name" value="FAD/NAD(P)-binding domain"/>
    <property type="match status" value="1"/>
</dbReference>
<dbReference type="EC" id="1.13.12.3" evidence="3"/>
<evidence type="ECO:0000259" key="7">
    <source>
        <dbReference type="Pfam" id="PF01593"/>
    </source>
</evidence>
<evidence type="ECO:0000313" key="9">
    <source>
        <dbReference type="Proteomes" id="UP000184485"/>
    </source>
</evidence>